<dbReference type="RefSeq" id="WP_155190566.1">
    <property type="nucleotide sequence ID" value="NZ_BAAAEA010000003.1"/>
</dbReference>
<keyword evidence="1" id="KW-1133">Transmembrane helix</keyword>
<name>A0ABY1NTJ4_9HYPH</name>
<evidence type="ECO:0000259" key="2">
    <source>
        <dbReference type="Pfam" id="PF09335"/>
    </source>
</evidence>
<accession>A0ABY1NTJ4</accession>
<reference evidence="3 4" key="1">
    <citation type="submission" date="2017-05" db="EMBL/GenBank/DDBJ databases">
        <authorList>
            <person name="Varghese N."/>
            <person name="Submissions S."/>
        </authorList>
    </citation>
    <scope>NUCLEOTIDE SEQUENCE [LARGE SCALE GENOMIC DNA]</scope>
    <source>
        <strain evidence="3 4">DSM 15949</strain>
    </source>
</reference>
<feature type="transmembrane region" description="Helical" evidence="1">
    <location>
        <begin position="118"/>
        <end position="142"/>
    </location>
</feature>
<evidence type="ECO:0000313" key="3">
    <source>
        <dbReference type="EMBL" id="SMP17477.1"/>
    </source>
</evidence>
<sequence length="143" mass="15577">MILSLLSLFGISFLAATLLPAQSEFALVGLIYAETAPLGLLVFAASLGNTLGSAVNWAIGRAVAQGRGKSWFPVSPEKLDRASEWYRRYGRWSLLLSWAPFIGDPLTLAAGVMREPFWRFLVVVAITKTGRYVVVAMIALGIF</sequence>
<feature type="transmembrane region" description="Helical" evidence="1">
    <location>
        <begin position="37"/>
        <end position="59"/>
    </location>
</feature>
<dbReference type="EMBL" id="FXTT01000002">
    <property type="protein sequence ID" value="SMP17477.1"/>
    <property type="molecule type" value="Genomic_DNA"/>
</dbReference>
<comment type="caution">
    <text evidence="3">The sequence shown here is derived from an EMBL/GenBank/DDBJ whole genome shotgun (WGS) entry which is preliminary data.</text>
</comment>
<feature type="domain" description="VTT" evidence="2">
    <location>
        <begin position="26"/>
        <end position="138"/>
    </location>
</feature>
<keyword evidence="1" id="KW-0812">Transmembrane</keyword>
<dbReference type="PANTHER" id="PTHR42709">
    <property type="entry name" value="ALKALINE PHOSPHATASE LIKE PROTEIN"/>
    <property type="match status" value="1"/>
</dbReference>
<keyword evidence="4" id="KW-1185">Reference proteome</keyword>
<dbReference type="PANTHER" id="PTHR42709:SF4">
    <property type="entry name" value="INNER MEMBRANE PROTEIN YQAA"/>
    <property type="match status" value="1"/>
</dbReference>
<protein>
    <submittedName>
        <fullName evidence="3">Membrane protein YqaA, SNARE-associated domain</fullName>
    </submittedName>
</protein>
<dbReference type="Proteomes" id="UP001157914">
    <property type="component" value="Unassembled WGS sequence"/>
</dbReference>
<proteinExistence type="predicted"/>
<gene>
    <name evidence="3" type="ORF">SAMN06265374_1830</name>
</gene>
<dbReference type="Pfam" id="PF09335">
    <property type="entry name" value="VTT_dom"/>
    <property type="match status" value="1"/>
</dbReference>
<evidence type="ECO:0000313" key="4">
    <source>
        <dbReference type="Proteomes" id="UP001157914"/>
    </source>
</evidence>
<evidence type="ECO:0000256" key="1">
    <source>
        <dbReference type="SAM" id="Phobius"/>
    </source>
</evidence>
<dbReference type="InterPro" id="IPR032816">
    <property type="entry name" value="VTT_dom"/>
</dbReference>
<organism evidence="3 4">
    <name type="scientific">Roseibium denhamense</name>
    <dbReference type="NCBI Taxonomy" id="76305"/>
    <lineage>
        <taxon>Bacteria</taxon>
        <taxon>Pseudomonadati</taxon>
        <taxon>Pseudomonadota</taxon>
        <taxon>Alphaproteobacteria</taxon>
        <taxon>Hyphomicrobiales</taxon>
        <taxon>Stappiaceae</taxon>
        <taxon>Roseibium</taxon>
    </lineage>
</organism>
<keyword evidence="1" id="KW-0472">Membrane</keyword>
<dbReference type="InterPro" id="IPR051311">
    <property type="entry name" value="DedA_domain"/>
</dbReference>